<dbReference type="Proteomes" id="UP000319557">
    <property type="component" value="Chromosome"/>
</dbReference>
<evidence type="ECO:0000313" key="3">
    <source>
        <dbReference type="Proteomes" id="UP000319557"/>
    </source>
</evidence>
<keyword evidence="1" id="KW-0472">Membrane</keyword>
<evidence type="ECO:0000256" key="1">
    <source>
        <dbReference type="SAM" id="Phobius"/>
    </source>
</evidence>
<keyword evidence="3" id="KW-1185">Reference proteome</keyword>
<dbReference type="EMBL" id="CP036261">
    <property type="protein sequence ID" value="QDS89284.1"/>
    <property type="molecule type" value="Genomic_DNA"/>
</dbReference>
<accession>A0A517M339</accession>
<organism evidence="2 3">
    <name type="scientific">Rosistilla ulvae</name>
    <dbReference type="NCBI Taxonomy" id="1930277"/>
    <lineage>
        <taxon>Bacteria</taxon>
        <taxon>Pseudomonadati</taxon>
        <taxon>Planctomycetota</taxon>
        <taxon>Planctomycetia</taxon>
        <taxon>Pirellulales</taxon>
        <taxon>Pirellulaceae</taxon>
        <taxon>Rosistilla</taxon>
    </lineage>
</organism>
<sequence length="217" mass="24284">MREPLNTLYHLHRTVFVPLALCAAILLAVPGCGRLMHQLIPPSPPTSLTVNPAMLPAVKPDFLWLQVVDTVDDYFRIKTEQPLNGIDGSLETTYRVGASILEPWNRDSTRGFERLQSTLQSIRRKAIVNVHAQQSGYSIEVVVLKEIEDVDHSQGGSEGSLSLRHDGTVTRSDEIFTGEPITLGWIPLGRDTSLEQVILNEILDRVLEPDRKKLLHH</sequence>
<evidence type="ECO:0000313" key="2">
    <source>
        <dbReference type="EMBL" id="QDS89284.1"/>
    </source>
</evidence>
<proteinExistence type="predicted"/>
<gene>
    <name evidence="2" type="ORF">EC9_34810</name>
</gene>
<dbReference type="KEGG" id="ruv:EC9_34810"/>
<keyword evidence="1" id="KW-1133">Transmembrane helix</keyword>
<protein>
    <submittedName>
        <fullName evidence="2">Uncharacterized protein</fullName>
    </submittedName>
</protein>
<dbReference type="AlphaFoldDB" id="A0A517M339"/>
<keyword evidence="1" id="KW-0812">Transmembrane</keyword>
<reference evidence="2 3" key="1">
    <citation type="submission" date="2019-02" db="EMBL/GenBank/DDBJ databases">
        <title>Deep-cultivation of Planctomycetes and their phenomic and genomic characterization uncovers novel biology.</title>
        <authorList>
            <person name="Wiegand S."/>
            <person name="Jogler M."/>
            <person name="Boedeker C."/>
            <person name="Pinto D."/>
            <person name="Vollmers J."/>
            <person name="Rivas-Marin E."/>
            <person name="Kohn T."/>
            <person name="Peeters S.H."/>
            <person name="Heuer A."/>
            <person name="Rast P."/>
            <person name="Oberbeckmann S."/>
            <person name="Bunk B."/>
            <person name="Jeske O."/>
            <person name="Meyerdierks A."/>
            <person name="Storesund J.E."/>
            <person name="Kallscheuer N."/>
            <person name="Luecker S."/>
            <person name="Lage O.M."/>
            <person name="Pohl T."/>
            <person name="Merkel B.J."/>
            <person name="Hornburger P."/>
            <person name="Mueller R.-W."/>
            <person name="Bruemmer F."/>
            <person name="Labrenz M."/>
            <person name="Spormann A.M."/>
            <person name="Op den Camp H."/>
            <person name="Overmann J."/>
            <person name="Amann R."/>
            <person name="Jetten M.S.M."/>
            <person name="Mascher T."/>
            <person name="Medema M.H."/>
            <person name="Devos D.P."/>
            <person name="Kaster A.-K."/>
            <person name="Ovreas L."/>
            <person name="Rohde M."/>
            <person name="Galperin M.Y."/>
            <person name="Jogler C."/>
        </authorList>
    </citation>
    <scope>NUCLEOTIDE SEQUENCE [LARGE SCALE GENOMIC DNA]</scope>
    <source>
        <strain evidence="2 3">EC9</strain>
    </source>
</reference>
<name>A0A517M339_9BACT</name>
<feature type="transmembrane region" description="Helical" evidence="1">
    <location>
        <begin position="15"/>
        <end position="33"/>
    </location>
</feature>